<reference evidence="2 3" key="1">
    <citation type="submission" date="2018-11" db="EMBL/GenBank/DDBJ databases">
        <title>Rhodococcus spongicola sp. nov. and Rhodococcus xishaensis sp. nov. from marine sponges.</title>
        <authorList>
            <person name="Li L."/>
            <person name="Lin H.W."/>
        </authorList>
    </citation>
    <scope>NUCLEOTIDE SEQUENCE [LARGE SCALE GENOMIC DNA]</scope>
    <source>
        <strain evidence="2 3">LHW50502</strain>
    </source>
</reference>
<evidence type="ECO:0000313" key="3">
    <source>
        <dbReference type="Proteomes" id="UP000284333"/>
    </source>
</evidence>
<dbReference type="InterPro" id="IPR038694">
    <property type="entry name" value="DUF427_sf"/>
</dbReference>
<dbReference type="InterPro" id="IPR007361">
    <property type="entry name" value="DUF427"/>
</dbReference>
<protein>
    <submittedName>
        <fullName evidence="2">DUF427 domain-containing protein</fullName>
    </submittedName>
</protein>
<proteinExistence type="predicted"/>
<gene>
    <name evidence="2" type="ORF">EF834_02875</name>
</gene>
<dbReference type="Proteomes" id="UP000284333">
    <property type="component" value="Unassembled WGS sequence"/>
</dbReference>
<dbReference type="Pfam" id="PF04248">
    <property type="entry name" value="NTP_transf_9"/>
    <property type="match status" value="1"/>
</dbReference>
<accession>A0A3S3AC27</accession>
<dbReference type="PANTHER" id="PTHR34310">
    <property type="entry name" value="DUF427 DOMAIN PROTEIN (AFU_ORTHOLOGUE AFUA_3G02220)"/>
    <property type="match status" value="1"/>
</dbReference>
<dbReference type="EMBL" id="RKLN01000001">
    <property type="protein sequence ID" value="RVW06772.1"/>
    <property type="molecule type" value="Genomic_DNA"/>
</dbReference>
<organism evidence="2 3">
    <name type="scientific">Rhodococcus spongiicola</name>
    <dbReference type="NCBI Taxonomy" id="2487352"/>
    <lineage>
        <taxon>Bacteria</taxon>
        <taxon>Bacillati</taxon>
        <taxon>Actinomycetota</taxon>
        <taxon>Actinomycetes</taxon>
        <taxon>Mycobacteriales</taxon>
        <taxon>Nocardiaceae</taxon>
        <taxon>Rhodococcus</taxon>
    </lineage>
</organism>
<dbReference type="OrthoDB" id="9815163at2"/>
<evidence type="ECO:0000313" key="2">
    <source>
        <dbReference type="EMBL" id="RVW06772.1"/>
    </source>
</evidence>
<dbReference type="Gene3D" id="2.170.150.40">
    <property type="entry name" value="Domain of unknown function (DUF427)"/>
    <property type="match status" value="1"/>
</dbReference>
<dbReference type="AlphaFoldDB" id="A0A3S3AC27"/>
<sequence>MMRAIWNGTVIAEAPSTIEVEGNQYFPPESLSREYFSDSRTETVCPWKGLASYYHVTVGEEKNEDGAWYYPEPKEKASQIRDYVAFWNGIQVEGEPE</sequence>
<dbReference type="PANTHER" id="PTHR34310:SF5">
    <property type="entry name" value="DUF427 DOMAIN PROTEIN (AFU_ORTHOLOGUE AFUA_3G02220)"/>
    <property type="match status" value="1"/>
</dbReference>
<feature type="domain" description="DUF427" evidence="1">
    <location>
        <begin position="2"/>
        <end position="88"/>
    </location>
</feature>
<comment type="caution">
    <text evidence="2">The sequence shown here is derived from an EMBL/GenBank/DDBJ whole genome shotgun (WGS) entry which is preliminary data.</text>
</comment>
<evidence type="ECO:0000259" key="1">
    <source>
        <dbReference type="Pfam" id="PF04248"/>
    </source>
</evidence>
<keyword evidence="3" id="KW-1185">Reference proteome</keyword>
<name>A0A3S3AC27_9NOCA</name>
<dbReference type="RefSeq" id="WP_127945575.1">
    <property type="nucleotide sequence ID" value="NZ_RKLN01000001.1"/>
</dbReference>